<dbReference type="AlphaFoldDB" id="A0A1Y2DGY4"/>
<dbReference type="InParanoid" id="A0A1Y2DGY4"/>
<dbReference type="Proteomes" id="UP000193689">
    <property type="component" value="Unassembled WGS sequence"/>
</dbReference>
<evidence type="ECO:0000313" key="2">
    <source>
        <dbReference type="Proteomes" id="UP000193689"/>
    </source>
</evidence>
<dbReference type="GO" id="GO:0005975">
    <property type="term" value="P:carbohydrate metabolic process"/>
    <property type="evidence" value="ECO:0007669"/>
    <property type="project" value="InterPro"/>
</dbReference>
<dbReference type="Gene3D" id="1.50.10.20">
    <property type="match status" value="1"/>
</dbReference>
<dbReference type="Pfam" id="PF03663">
    <property type="entry name" value="Glyco_hydro_76"/>
    <property type="match status" value="1"/>
</dbReference>
<organism evidence="1 2">
    <name type="scientific">Pseudomassariella vexata</name>
    <dbReference type="NCBI Taxonomy" id="1141098"/>
    <lineage>
        <taxon>Eukaryota</taxon>
        <taxon>Fungi</taxon>
        <taxon>Dikarya</taxon>
        <taxon>Ascomycota</taxon>
        <taxon>Pezizomycotina</taxon>
        <taxon>Sordariomycetes</taxon>
        <taxon>Xylariomycetidae</taxon>
        <taxon>Amphisphaeriales</taxon>
        <taxon>Pseudomassariaceae</taxon>
        <taxon>Pseudomassariella</taxon>
    </lineage>
</organism>
<reference evidence="1 2" key="1">
    <citation type="submission" date="2016-07" db="EMBL/GenBank/DDBJ databases">
        <title>Pervasive Adenine N6-methylation of Active Genes in Fungi.</title>
        <authorList>
            <consortium name="DOE Joint Genome Institute"/>
            <person name="Mondo S.J."/>
            <person name="Dannebaum R.O."/>
            <person name="Kuo R.C."/>
            <person name="Labutti K."/>
            <person name="Haridas S."/>
            <person name="Kuo A."/>
            <person name="Salamov A."/>
            <person name="Ahrendt S.R."/>
            <person name="Lipzen A."/>
            <person name="Sullivan W."/>
            <person name="Andreopoulos W.B."/>
            <person name="Clum A."/>
            <person name="Lindquist E."/>
            <person name="Daum C."/>
            <person name="Ramamoorthy G.K."/>
            <person name="Gryganskyi A."/>
            <person name="Culley D."/>
            <person name="Magnuson J.K."/>
            <person name="James T.Y."/>
            <person name="O'Malley M.A."/>
            <person name="Stajich J.E."/>
            <person name="Spatafora J.W."/>
            <person name="Visel A."/>
            <person name="Grigoriev I.V."/>
        </authorList>
    </citation>
    <scope>NUCLEOTIDE SEQUENCE [LARGE SCALE GENOMIC DNA]</scope>
    <source>
        <strain evidence="1 2">CBS 129021</strain>
    </source>
</reference>
<dbReference type="STRING" id="1141098.A0A1Y2DGY4"/>
<evidence type="ECO:0000313" key="1">
    <source>
        <dbReference type="EMBL" id="ORY58497.1"/>
    </source>
</evidence>
<name>A0A1Y2DGY4_9PEZI</name>
<dbReference type="GeneID" id="63778674"/>
<dbReference type="PANTHER" id="PTHR47791">
    <property type="entry name" value="MEIOTICALLY UP-REGULATED GENE 191 PROTEIN"/>
    <property type="match status" value="1"/>
</dbReference>
<dbReference type="InterPro" id="IPR008928">
    <property type="entry name" value="6-hairpin_glycosidase_sf"/>
</dbReference>
<proteinExistence type="predicted"/>
<dbReference type="InterPro" id="IPR005198">
    <property type="entry name" value="Glyco_hydro_76"/>
</dbReference>
<accession>A0A1Y2DGY4</accession>
<dbReference type="EMBL" id="MCFJ01000016">
    <property type="protein sequence ID" value="ORY58497.1"/>
    <property type="molecule type" value="Genomic_DNA"/>
</dbReference>
<keyword evidence="2" id="KW-1185">Reference proteome</keyword>
<dbReference type="RefSeq" id="XP_040711414.1">
    <property type="nucleotide sequence ID" value="XM_040862462.1"/>
</dbReference>
<gene>
    <name evidence="1" type="ORF">BCR38DRAFT_460835</name>
</gene>
<sequence length="369" mass="40509">MSMVAGGGAQSFTNDSDLNATTAAINGMMSFYNTTDGRWNTEAPWWQSGIAVQTLVDFMQLTGSEEYLPQIYHTINIQSAPLPWWPEGGGNFRADSTDDTGWWALAMTSMFELTGNVTYLKIATEDEAYMYSYWSSTPCSGGIVWDIPSRTYYNAISNELYLELTATLHNLLQGDTLYLNRSLQEWEWFKNSGMINSASLVNDGLMDGGNNNTCVNNDGTTWTYNQGVILGGLVQLYKATGDFTYLDTAKAIADAVIASAELAPGGILTEPCGSVEECEINGFAFKGIFMQRLQKLDAVLPDRPYSGFILQNARSAYGMDRAATSGLAFYGRLWQGPYDEASIARQESVVQLFVAALKSGVGLEDLFPH</sequence>
<keyword evidence="1" id="KW-0378">Hydrolase</keyword>
<dbReference type="OrthoDB" id="9984024at2759"/>
<dbReference type="InterPro" id="IPR053169">
    <property type="entry name" value="MUG_Protein"/>
</dbReference>
<comment type="caution">
    <text evidence="1">The sequence shown here is derived from an EMBL/GenBank/DDBJ whole genome shotgun (WGS) entry which is preliminary data.</text>
</comment>
<dbReference type="PANTHER" id="PTHR47791:SF3">
    <property type="entry name" value="MEIOTICALLY UP-REGULATED GENE 191 PROTEIN"/>
    <property type="match status" value="1"/>
</dbReference>
<dbReference type="SUPFAM" id="SSF48208">
    <property type="entry name" value="Six-hairpin glycosidases"/>
    <property type="match status" value="1"/>
</dbReference>
<dbReference type="GO" id="GO:0016787">
    <property type="term" value="F:hydrolase activity"/>
    <property type="evidence" value="ECO:0007669"/>
    <property type="project" value="UniProtKB-KW"/>
</dbReference>
<protein>
    <submittedName>
        <fullName evidence="1">Putative glycosyl hydrolase</fullName>
    </submittedName>
</protein>